<dbReference type="Pfam" id="PF00474">
    <property type="entry name" value="SSF"/>
    <property type="match status" value="1"/>
</dbReference>
<feature type="transmembrane region" description="Helical" evidence="7">
    <location>
        <begin position="48"/>
        <end position="72"/>
    </location>
</feature>
<feature type="transmembrane region" description="Helical" evidence="7">
    <location>
        <begin position="321"/>
        <end position="339"/>
    </location>
</feature>
<dbReference type="Gene3D" id="1.20.1730.10">
    <property type="entry name" value="Sodium/glucose cotransporter"/>
    <property type="match status" value="1"/>
</dbReference>
<name>A0A423S9K2_PENVA</name>
<dbReference type="PANTHER" id="PTHR11819:SF150">
    <property type="entry name" value="SODIUM_MYO-INOSITOL COTRANSPORTER"/>
    <property type="match status" value="1"/>
</dbReference>
<dbReference type="NCBIfam" id="TIGR00813">
    <property type="entry name" value="sss"/>
    <property type="match status" value="1"/>
</dbReference>
<feature type="transmembrane region" description="Helical" evidence="7">
    <location>
        <begin position="261"/>
        <end position="280"/>
    </location>
</feature>
<gene>
    <name evidence="8" type="ORF">C7M84_021426</name>
</gene>
<feature type="non-terminal residue" evidence="8">
    <location>
        <position position="360"/>
    </location>
</feature>
<dbReference type="AlphaFoldDB" id="A0A423S9K2"/>
<dbReference type="InterPro" id="IPR018212">
    <property type="entry name" value="Na/solute_symporter_CS"/>
</dbReference>
<comment type="similarity">
    <text evidence="2 6">Belongs to the sodium:solute symporter (SSF) (TC 2.A.21) family.</text>
</comment>
<dbReference type="STRING" id="6689.A0A423S9K2"/>
<evidence type="ECO:0000256" key="6">
    <source>
        <dbReference type="RuleBase" id="RU362091"/>
    </source>
</evidence>
<keyword evidence="4 7" id="KW-1133">Transmembrane helix</keyword>
<evidence type="ECO:0000256" key="3">
    <source>
        <dbReference type="ARBA" id="ARBA00022692"/>
    </source>
</evidence>
<dbReference type="Proteomes" id="UP000283509">
    <property type="component" value="Unassembled WGS sequence"/>
</dbReference>
<keyword evidence="3 7" id="KW-0812">Transmembrane</keyword>
<reference evidence="8 9" key="1">
    <citation type="submission" date="2018-04" db="EMBL/GenBank/DDBJ databases">
        <authorList>
            <person name="Zhang X."/>
            <person name="Yuan J."/>
            <person name="Li F."/>
            <person name="Xiang J."/>
        </authorList>
    </citation>
    <scope>NUCLEOTIDE SEQUENCE [LARGE SCALE GENOMIC DNA]</scope>
    <source>
        <tissue evidence="8">Muscle</tissue>
    </source>
</reference>
<comment type="subcellular location">
    <subcellularLocation>
        <location evidence="1">Membrane</location>
        <topology evidence="1">Multi-pass membrane protein</topology>
    </subcellularLocation>
</comment>
<dbReference type="GO" id="GO:0005886">
    <property type="term" value="C:plasma membrane"/>
    <property type="evidence" value="ECO:0007669"/>
    <property type="project" value="TreeGrafter"/>
</dbReference>
<feature type="transmembrane region" description="Helical" evidence="7">
    <location>
        <begin position="218"/>
        <end position="249"/>
    </location>
</feature>
<comment type="caution">
    <text evidence="8">The sequence shown here is derived from an EMBL/GenBank/DDBJ whole genome shotgun (WGS) entry which is preliminary data.</text>
</comment>
<dbReference type="PROSITE" id="PS00457">
    <property type="entry name" value="NA_SOLUT_SYMP_2"/>
    <property type="match status" value="1"/>
</dbReference>
<dbReference type="PANTHER" id="PTHR11819">
    <property type="entry name" value="SOLUTE CARRIER FAMILY 5"/>
    <property type="match status" value="1"/>
</dbReference>
<dbReference type="PROSITE" id="PS50283">
    <property type="entry name" value="NA_SOLUT_SYMP_3"/>
    <property type="match status" value="1"/>
</dbReference>
<evidence type="ECO:0000256" key="1">
    <source>
        <dbReference type="ARBA" id="ARBA00004141"/>
    </source>
</evidence>
<dbReference type="OrthoDB" id="6132759at2759"/>
<evidence type="ECO:0000256" key="4">
    <source>
        <dbReference type="ARBA" id="ARBA00022989"/>
    </source>
</evidence>
<organism evidence="8 9">
    <name type="scientific">Penaeus vannamei</name>
    <name type="common">Whiteleg shrimp</name>
    <name type="synonym">Litopenaeus vannamei</name>
    <dbReference type="NCBI Taxonomy" id="6689"/>
    <lineage>
        <taxon>Eukaryota</taxon>
        <taxon>Metazoa</taxon>
        <taxon>Ecdysozoa</taxon>
        <taxon>Arthropoda</taxon>
        <taxon>Crustacea</taxon>
        <taxon>Multicrustacea</taxon>
        <taxon>Malacostraca</taxon>
        <taxon>Eumalacostraca</taxon>
        <taxon>Eucarida</taxon>
        <taxon>Decapoda</taxon>
        <taxon>Dendrobranchiata</taxon>
        <taxon>Penaeoidea</taxon>
        <taxon>Penaeidae</taxon>
        <taxon>Penaeus</taxon>
    </lineage>
</organism>
<evidence type="ECO:0000256" key="7">
    <source>
        <dbReference type="SAM" id="Phobius"/>
    </source>
</evidence>
<evidence type="ECO:0000256" key="2">
    <source>
        <dbReference type="ARBA" id="ARBA00006434"/>
    </source>
</evidence>
<evidence type="ECO:0000313" key="8">
    <source>
        <dbReference type="EMBL" id="ROT60910.1"/>
    </source>
</evidence>
<feature type="transmembrane region" description="Helical" evidence="7">
    <location>
        <begin position="292"/>
        <end position="314"/>
    </location>
</feature>
<keyword evidence="9" id="KW-1185">Reference proteome</keyword>
<evidence type="ECO:0000313" key="9">
    <source>
        <dbReference type="Proteomes" id="UP000283509"/>
    </source>
</evidence>
<sequence length="360" mass="39949">MYSGAIFIQQTLRVNNLYVCLIFLLLLTAVCTLVGGLAAVIYTDTLQFFIMIGGSLFLIIKGFMAVGGYAALQTKYLEAIPEKLLPNSTCGLPRTDSWRMLREADPTVSDMPWPAFFLGQTPASIWYWCTDQMMVQRAMAAKSLSHAQGGTLFAGYMKILPVFIIVMPGMISRVLFPNEVGCVDPEECLKFCGSATSCSNSAYPKLVLEFLPGGMRGVMVSVMLSALMSNLTSIFNSASTLFTMDLWMLCRPKAKAREQLIVGRLFIVVLVVISILWMPIIERSQGGQLFVYIQVIASYLAPPIAAIYCMAVIWKRLNEPGAFWGLMIGFVVGMVRMSLDFYYTEPPCGEEDLRPNIIKK</sequence>
<feature type="transmembrane region" description="Helical" evidence="7">
    <location>
        <begin position="152"/>
        <end position="171"/>
    </location>
</feature>
<evidence type="ECO:0000256" key="5">
    <source>
        <dbReference type="ARBA" id="ARBA00023136"/>
    </source>
</evidence>
<dbReference type="InterPro" id="IPR038377">
    <property type="entry name" value="Na/Glc_symporter_sf"/>
</dbReference>
<feature type="transmembrane region" description="Helical" evidence="7">
    <location>
        <begin position="17"/>
        <end position="42"/>
    </location>
</feature>
<reference evidence="8 9" key="2">
    <citation type="submission" date="2019-01" db="EMBL/GenBank/DDBJ databases">
        <title>The decoding of complex shrimp genome reveals the adaptation for benthos swimmer, frequently molting mechanism and breeding impact on genome.</title>
        <authorList>
            <person name="Sun Y."/>
            <person name="Gao Y."/>
            <person name="Yu Y."/>
        </authorList>
    </citation>
    <scope>NUCLEOTIDE SEQUENCE [LARGE SCALE GENOMIC DNA]</scope>
    <source>
        <tissue evidence="8">Muscle</tissue>
    </source>
</reference>
<accession>A0A423S9K2</accession>
<dbReference type="EMBL" id="QCYY01004488">
    <property type="protein sequence ID" value="ROT60910.1"/>
    <property type="molecule type" value="Genomic_DNA"/>
</dbReference>
<protein>
    <submittedName>
        <fullName evidence="8">Sodium/myo-inositol cotransporter</fullName>
    </submittedName>
</protein>
<dbReference type="GO" id="GO:0005412">
    <property type="term" value="F:D-glucose:sodium symporter activity"/>
    <property type="evidence" value="ECO:0007669"/>
    <property type="project" value="TreeGrafter"/>
</dbReference>
<keyword evidence="5 7" id="KW-0472">Membrane</keyword>
<dbReference type="InterPro" id="IPR001734">
    <property type="entry name" value="Na/solute_symporter"/>
</dbReference>
<proteinExistence type="inferred from homology"/>